<feature type="domain" description="Nudix hydrolase" evidence="6">
    <location>
        <begin position="2"/>
        <end position="138"/>
    </location>
</feature>
<comment type="cofactor">
    <cofactor evidence="1">
        <name>Mg(2+)</name>
        <dbReference type="ChEBI" id="CHEBI:18420"/>
    </cofactor>
</comment>
<evidence type="ECO:0000256" key="5">
    <source>
        <dbReference type="RuleBase" id="RU003476"/>
    </source>
</evidence>
<evidence type="ECO:0000256" key="4">
    <source>
        <dbReference type="ARBA" id="ARBA00022842"/>
    </source>
</evidence>
<evidence type="ECO:0000256" key="1">
    <source>
        <dbReference type="ARBA" id="ARBA00001946"/>
    </source>
</evidence>
<dbReference type="EMBL" id="JAGSHT010000022">
    <property type="protein sequence ID" value="MBZ2198929.1"/>
    <property type="molecule type" value="Genomic_DNA"/>
</dbReference>
<dbReference type="PANTHER" id="PTHR43046:SF12">
    <property type="entry name" value="GDP-MANNOSE MANNOSYL HYDROLASE"/>
    <property type="match status" value="1"/>
</dbReference>
<sequence length="139" mass="14799">MDTRPASYVVAVRDGAVLLAHWNEGGRTGWTLPGGGMEDDESTEETAIREFREETGYDVALDGLLGVDTHYVAAADRLSVGAGPLRSVRIIYAGHIVGGELTHEIDGSTDECRWVPLEEVAGLDTVSLVGAAMAMVKAR</sequence>
<dbReference type="CDD" id="cd02883">
    <property type="entry name" value="NUDIX_Hydrolase"/>
    <property type="match status" value="1"/>
</dbReference>
<keyword evidence="8" id="KW-1185">Reference proteome</keyword>
<accession>A0ABS7SF13</accession>
<proteinExistence type="inferred from homology"/>
<dbReference type="Proteomes" id="UP000826651">
    <property type="component" value="Unassembled WGS sequence"/>
</dbReference>
<dbReference type="InterPro" id="IPR015797">
    <property type="entry name" value="NUDIX_hydrolase-like_dom_sf"/>
</dbReference>
<keyword evidence="4" id="KW-0460">Magnesium</keyword>
<evidence type="ECO:0000313" key="8">
    <source>
        <dbReference type="Proteomes" id="UP000826651"/>
    </source>
</evidence>
<dbReference type="Pfam" id="PF00293">
    <property type="entry name" value="NUDIX"/>
    <property type="match status" value="1"/>
</dbReference>
<dbReference type="PROSITE" id="PS51462">
    <property type="entry name" value="NUDIX"/>
    <property type="match status" value="1"/>
</dbReference>
<dbReference type="InterPro" id="IPR000086">
    <property type="entry name" value="NUDIX_hydrolase_dom"/>
</dbReference>
<dbReference type="RefSeq" id="WP_223410624.1">
    <property type="nucleotide sequence ID" value="NZ_JAGSHT010000022.1"/>
</dbReference>
<reference evidence="7 8" key="1">
    <citation type="submission" date="2021-04" db="EMBL/GenBank/DDBJ databases">
        <title>Ruania sp. nov., isolated from sandy soil of mangrove forest.</title>
        <authorList>
            <person name="Ge X."/>
            <person name="Huang R."/>
            <person name="Liu W."/>
        </authorList>
    </citation>
    <scope>NUCLEOTIDE SEQUENCE [LARGE SCALE GENOMIC DNA]</scope>
    <source>
        <strain evidence="7 8">N2-46</strain>
    </source>
</reference>
<dbReference type="SUPFAM" id="SSF55811">
    <property type="entry name" value="Nudix"/>
    <property type="match status" value="1"/>
</dbReference>
<evidence type="ECO:0000256" key="2">
    <source>
        <dbReference type="ARBA" id="ARBA00005582"/>
    </source>
</evidence>
<dbReference type="PROSITE" id="PS00893">
    <property type="entry name" value="NUDIX_BOX"/>
    <property type="match status" value="1"/>
</dbReference>
<name>A0ABS7SF13_9MICO</name>
<gene>
    <name evidence="7" type="ORF">KCQ71_22470</name>
</gene>
<evidence type="ECO:0000256" key="3">
    <source>
        <dbReference type="ARBA" id="ARBA00022801"/>
    </source>
</evidence>
<comment type="similarity">
    <text evidence="2 5">Belongs to the Nudix hydrolase family.</text>
</comment>
<evidence type="ECO:0000259" key="6">
    <source>
        <dbReference type="PROSITE" id="PS51462"/>
    </source>
</evidence>
<comment type="caution">
    <text evidence="7">The sequence shown here is derived from an EMBL/GenBank/DDBJ whole genome shotgun (WGS) entry which is preliminary data.</text>
</comment>
<evidence type="ECO:0000313" key="7">
    <source>
        <dbReference type="EMBL" id="MBZ2198929.1"/>
    </source>
</evidence>
<dbReference type="InterPro" id="IPR020084">
    <property type="entry name" value="NUDIX_hydrolase_CS"/>
</dbReference>
<protein>
    <submittedName>
        <fullName evidence="7">NUDIX domain-containing protein</fullName>
    </submittedName>
</protein>
<dbReference type="Gene3D" id="3.90.79.10">
    <property type="entry name" value="Nucleoside Triphosphate Pyrophosphohydrolase"/>
    <property type="match status" value="1"/>
</dbReference>
<dbReference type="PANTHER" id="PTHR43046">
    <property type="entry name" value="GDP-MANNOSE MANNOSYL HYDROLASE"/>
    <property type="match status" value="1"/>
</dbReference>
<keyword evidence="3 5" id="KW-0378">Hydrolase</keyword>
<organism evidence="7 8">
    <name type="scientific">Occultella gossypii</name>
    <dbReference type="NCBI Taxonomy" id="2800820"/>
    <lineage>
        <taxon>Bacteria</taxon>
        <taxon>Bacillati</taxon>
        <taxon>Actinomycetota</taxon>
        <taxon>Actinomycetes</taxon>
        <taxon>Micrococcales</taxon>
        <taxon>Ruaniaceae</taxon>
        <taxon>Occultella</taxon>
    </lineage>
</organism>
<dbReference type="PRINTS" id="PR00502">
    <property type="entry name" value="NUDIXFAMILY"/>
</dbReference>
<dbReference type="InterPro" id="IPR020476">
    <property type="entry name" value="Nudix_hydrolase"/>
</dbReference>